<evidence type="ECO:0000313" key="3">
    <source>
        <dbReference type="Proteomes" id="UP001275440"/>
    </source>
</evidence>
<protein>
    <submittedName>
        <fullName evidence="2">Uncharacterized protein</fullName>
    </submittedName>
</protein>
<gene>
    <name evidence="2" type="ORF">F8M49_05130</name>
</gene>
<feature type="compositionally biased region" description="Low complexity" evidence="1">
    <location>
        <begin position="45"/>
        <end position="57"/>
    </location>
</feature>
<dbReference type="EMBL" id="WBMO01000001">
    <property type="protein sequence ID" value="MDV2474963.1"/>
    <property type="molecule type" value="Genomic_DNA"/>
</dbReference>
<dbReference type="Proteomes" id="UP001275440">
    <property type="component" value="Unassembled WGS sequence"/>
</dbReference>
<feature type="region of interest" description="Disordered" evidence="1">
    <location>
        <begin position="43"/>
        <end position="64"/>
    </location>
</feature>
<accession>A0ABU3WLY1</accession>
<comment type="caution">
    <text evidence="2">The sequence shown here is derived from an EMBL/GenBank/DDBJ whole genome shotgun (WGS) entry which is preliminary data.</text>
</comment>
<keyword evidence="3" id="KW-1185">Reference proteome</keyword>
<reference evidence="2 3" key="1">
    <citation type="submission" date="2019-10" db="EMBL/GenBank/DDBJ databases">
        <title>Draft Genome Assembly of Rhodococcus zopfii DSM44189.</title>
        <authorList>
            <person name="Sutton J.M."/>
            <person name="Akob D.M."/>
            <person name="Bushman T.J."/>
        </authorList>
    </citation>
    <scope>NUCLEOTIDE SEQUENCE [LARGE SCALE GENOMIC DNA]</scope>
    <source>
        <strain evidence="2 3">DSM 44189</strain>
    </source>
</reference>
<organism evidence="2 3">
    <name type="scientific">Rhodococcus zopfii</name>
    <dbReference type="NCBI Taxonomy" id="43772"/>
    <lineage>
        <taxon>Bacteria</taxon>
        <taxon>Bacillati</taxon>
        <taxon>Actinomycetota</taxon>
        <taxon>Actinomycetes</taxon>
        <taxon>Mycobacteriales</taxon>
        <taxon>Nocardiaceae</taxon>
        <taxon>Rhodococcus</taxon>
    </lineage>
</organism>
<proteinExistence type="predicted"/>
<sequence length="64" mass="6781">MCTITEAAAPHTFAYRTRGAVTRDATAWTLRLEPAGDLVRLGNVARSGAAGRAPPGGTRDQSRR</sequence>
<evidence type="ECO:0000313" key="2">
    <source>
        <dbReference type="EMBL" id="MDV2474963.1"/>
    </source>
</evidence>
<evidence type="ECO:0000256" key="1">
    <source>
        <dbReference type="SAM" id="MobiDB-lite"/>
    </source>
</evidence>
<name>A0ABU3WLY1_9NOCA</name>